<evidence type="ECO:0000256" key="3">
    <source>
        <dbReference type="ARBA" id="ARBA00022676"/>
    </source>
</evidence>
<keyword evidence="3" id="KW-0328">Glycosyltransferase</keyword>
<dbReference type="AlphaFoldDB" id="A0A4D7ATU1"/>
<dbReference type="GO" id="GO:0016757">
    <property type="term" value="F:glycosyltransferase activity"/>
    <property type="evidence" value="ECO:0007669"/>
    <property type="project" value="UniProtKB-KW"/>
</dbReference>
<protein>
    <submittedName>
        <fullName evidence="7">Glycosyltransferase</fullName>
    </submittedName>
</protein>
<organism evidence="7 8">
    <name type="scientific">Phreatobacter stygius</name>
    <dbReference type="NCBI Taxonomy" id="1940610"/>
    <lineage>
        <taxon>Bacteria</taxon>
        <taxon>Pseudomonadati</taxon>
        <taxon>Pseudomonadota</taxon>
        <taxon>Alphaproteobacteria</taxon>
        <taxon>Hyphomicrobiales</taxon>
        <taxon>Phreatobacteraceae</taxon>
        <taxon>Phreatobacter</taxon>
    </lineage>
</organism>
<gene>
    <name evidence="7" type="ORF">E8M01_12575</name>
</gene>
<dbReference type="GO" id="GO:0005886">
    <property type="term" value="C:plasma membrane"/>
    <property type="evidence" value="ECO:0007669"/>
    <property type="project" value="UniProtKB-SubCell"/>
</dbReference>
<dbReference type="Gene3D" id="3.90.550.10">
    <property type="entry name" value="Spore Coat Polysaccharide Biosynthesis Protein SpsA, Chain A"/>
    <property type="match status" value="1"/>
</dbReference>
<keyword evidence="4 7" id="KW-0808">Transferase</keyword>
<feature type="domain" description="Glycosyltransferase 2-like" evidence="6">
    <location>
        <begin position="21"/>
        <end position="119"/>
    </location>
</feature>
<dbReference type="InterPro" id="IPR029044">
    <property type="entry name" value="Nucleotide-diphossugar_trans"/>
</dbReference>
<dbReference type="Proteomes" id="UP000298781">
    <property type="component" value="Chromosome"/>
</dbReference>
<evidence type="ECO:0000259" key="6">
    <source>
        <dbReference type="Pfam" id="PF00535"/>
    </source>
</evidence>
<dbReference type="SUPFAM" id="SSF53448">
    <property type="entry name" value="Nucleotide-diphospho-sugar transferases"/>
    <property type="match status" value="1"/>
</dbReference>
<dbReference type="EMBL" id="CP039690">
    <property type="protein sequence ID" value="QCI64984.1"/>
    <property type="molecule type" value="Genomic_DNA"/>
</dbReference>
<dbReference type="PANTHER" id="PTHR43646">
    <property type="entry name" value="GLYCOSYLTRANSFERASE"/>
    <property type="match status" value="1"/>
</dbReference>
<dbReference type="Pfam" id="PF00535">
    <property type="entry name" value="Glycos_transf_2"/>
    <property type="match status" value="1"/>
</dbReference>
<sequence length="212" mass="22268">MDERSATSLYCAAKGPAVLLSVVIPTLNDERRLVPTLASLVAGAADGLIVEAILVDGGSTDETEAVADIAGCRLLKGSADRGARLAEAAAAAKAPWLLFIAPGVVLDEGWIREVRSFLENVSRHGEARRRAAIFAHGVDGFGMAPKLTSFRARLGFALGFGPAASQGLLINTAHYRSRGGHRPGQGSERAFARSIGRRGISVLRSRATPLDI</sequence>
<evidence type="ECO:0000313" key="8">
    <source>
        <dbReference type="Proteomes" id="UP000298781"/>
    </source>
</evidence>
<name>A0A4D7ATU1_9HYPH</name>
<evidence type="ECO:0000256" key="5">
    <source>
        <dbReference type="ARBA" id="ARBA00023136"/>
    </source>
</evidence>
<proteinExistence type="predicted"/>
<comment type="subcellular location">
    <subcellularLocation>
        <location evidence="1">Cell membrane</location>
    </subcellularLocation>
</comment>
<evidence type="ECO:0000256" key="4">
    <source>
        <dbReference type="ARBA" id="ARBA00022679"/>
    </source>
</evidence>
<evidence type="ECO:0000256" key="1">
    <source>
        <dbReference type="ARBA" id="ARBA00004236"/>
    </source>
</evidence>
<dbReference type="KEGG" id="pstg:E8M01_12575"/>
<dbReference type="InterPro" id="IPR001173">
    <property type="entry name" value="Glyco_trans_2-like"/>
</dbReference>
<keyword evidence="8" id="KW-1185">Reference proteome</keyword>
<keyword evidence="5" id="KW-0472">Membrane</keyword>
<evidence type="ECO:0000313" key="7">
    <source>
        <dbReference type="EMBL" id="QCI64984.1"/>
    </source>
</evidence>
<accession>A0A4D7ATU1</accession>
<keyword evidence="2" id="KW-1003">Cell membrane</keyword>
<dbReference type="PANTHER" id="PTHR43646:SF2">
    <property type="entry name" value="GLYCOSYLTRANSFERASE 2-LIKE DOMAIN-CONTAINING PROTEIN"/>
    <property type="match status" value="1"/>
</dbReference>
<evidence type="ECO:0000256" key="2">
    <source>
        <dbReference type="ARBA" id="ARBA00022475"/>
    </source>
</evidence>
<reference evidence="7 8" key="1">
    <citation type="submission" date="2019-04" db="EMBL/GenBank/DDBJ databases">
        <title>Phreatobacter aquaticus sp. nov.</title>
        <authorList>
            <person name="Choi A."/>
        </authorList>
    </citation>
    <scope>NUCLEOTIDE SEQUENCE [LARGE SCALE GENOMIC DNA]</scope>
    <source>
        <strain evidence="7 8">KCTC 52518</strain>
    </source>
</reference>
<dbReference type="OrthoDB" id="9811214at2"/>